<feature type="domain" description="Major facilitator superfamily (MFS) profile" evidence="7">
    <location>
        <begin position="6"/>
        <end position="408"/>
    </location>
</feature>
<accession>A0A840KHG6</accession>
<feature type="transmembrane region" description="Helical" evidence="6">
    <location>
        <begin position="353"/>
        <end position="375"/>
    </location>
</feature>
<dbReference type="SUPFAM" id="SSF103473">
    <property type="entry name" value="MFS general substrate transporter"/>
    <property type="match status" value="1"/>
</dbReference>
<evidence type="ECO:0000256" key="2">
    <source>
        <dbReference type="ARBA" id="ARBA00022475"/>
    </source>
</evidence>
<dbReference type="PANTHER" id="PTHR43702:SF11">
    <property type="entry name" value="L-FUCOSE-PROTON SYMPORTER"/>
    <property type="match status" value="1"/>
</dbReference>
<evidence type="ECO:0000256" key="4">
    <source>
        <dbReference type="ARBA" id="ARBA00022989"/>
    </source>
</evidence>
<feature type="transmembrane region" description="Helical" evidence="6">
    <location>
        <begin position="252"/>
        <end position="271"/>
    </location>
</feature>
<feature type="transmembrane region" description="Helical" evidence="6">
    <location>
        <begin position="278"/>
        <end position="299"/>
    </location>
</feature>
<feature type="transmembrane region" description="Helical" evidence="6">
    <location>
        <begin position="51"/>
        <end position="67"/>
    </location>
</feature>
<dbReference type="InterPro" id="IPR011701">
    <property type="entry name" value="MFS"/>
</dbReference>
<feature type="transmembrane region" description="Helical" evidence="6">
    <location>
        <begin position="215"/>
        <end position="232"/>
    </location>
</feature>
<dbReference type="Gene3D" id="1.20.1250.20">
    <property type="entry name" value="MFS general substrate transporter like domains"/>
    <property type="match status" value="1"/>
</dbReference>
<keyword evidence="9" id="KW-1185">Reference proteome</keyword>
<evidence type="ECO:0000256" key="6">
    <source>
        <dbReference type="SAM" id="Phobius"/>
    </source>
</evidence>
<feature type="transmembrane region" description="Helical" evidence="6">
    <location>
        <begin position="12"/>
        <end position="31"/>
    </location>
</feature>
<comment type="caution">
    <text evidence="8">The sequence shown here is derived from an EMBL/GenBank/DDBJ whole genome shotgun (WGS) entry which is preliminary data.</text>
</comment>
<reference evidence="8 9" key="1">
    <citation type="submission" date="2020-08" db="EMBL/GenBank/DDBJ databases">
        <title>Functional genomics of gut bacteria from endangered species of beetles.</title>
        <authorList>
            <person name="Carlos-Shanley C."/>
        </authorList>
    </citation>
    <scope>NUCLEOTIDE SEQUENCE [LARGE SCALE GENOMIC DNA]</scope>
    <source>
        <strain evidence="8 9">S00151</strain>
    </source>
</reference>
<dbReference type="InterPro" id="IPR036259">
    <property type="entry name" value="MFS_trans_sf"/>
</dbReference>
<feature type="transmembrane region" description="Helical" evidence="6">
    <location>
        <begin position="133"/>
        <end position="154"/>
    </location>
</feature>
<evidence type="ECO:0000259" key="7">
    <source>
        <dbReference type="PROSITE" id="PS50850"/>
    </source>
</evidence>
<sequence length="409" mass="45531">MKNFNIKIVLFLNYFVFAILLNSVGTVILQVQQNFGISKSAASVLEGFKDLPIAICSFILASFLPKIGIKNSMLIALFLVTCMCFVMPFSNDFWFFKLLFAIVGISFALIKISVFTSIGLVTENDKEHSSFMGFLEGFFMVGVLMGNVLFSLFIDDHNPKSTEWLNVYWVLGGLSLASFLFLFFSKLDEREAKSEKTDLIGDVKNSISLLSYKKVLFFLLCAFLFVLVEQSFQTWTPTFYKEILKLPTSMSIQAAAVLAGAFALGRFLSGFFSRKFNWIYVVSFCIIGFAISILLVLPLTHNIHIDVNTGWLNAPLVVYLFPLMGGFLAPIYPSINSIILSSIPKYLHSAMSGLIVVFSAIGGTIGSIITGFVFQEFSGQHAFYLSLIPLSLLLVSAIFMSRLTINSKK</sequence>
<comment type="subcellular location">
    <subcellularLocation>
        <location evidence="1">Cell inner membrane</location>
        <topology evidence="1">Multi-pass membrane protein</topology>
    </subcellularLocation>
</comment>
<dbReference type="PANTHER" id="PTHR43702">
    <property type="entry name" value="L-FUCOSE-PROTON SYMPORTER"/>
    <property type="match status" value="1"/>
</dbReference>
<evidence type="ECO:0000256" key="3">
    <source>
        <dbReference type="ARBA" id="ARBA00022692"/>
    </source>
</evidence>
<protein>
    <submittedName>
        <fullName evidence="8">Fucose permease</fullName>
    </submittedName>
</protein>
<dbReference type="AlphaFoldDB" id="A0A840KHG6"/>
<dbReference type="Proteomes" id="UP000592180">
    <property type="component" value="Unassembled WGS sequence"/>
</dbReference>
<name>A0A840KHG6_9FLAO</name>
<feature type="transmembrane region" description="Helical" evidence="6">
    <location>
        <begin position="74"/>
        <end position="90"/>
    </location>
</feature>
<keyword evidence="3 6" id="KW-0812">Transmembrane</keyword>
<dbReference type="EMBL" id="JACHLE010000001">
    <property type="protein sequence ID" value="MBB4806342.1"/>
    <property type="molecule type" value="Genomic_DNA"/>
</dbReference>
<evidence type="ECO:0000256" key="5">
    <source>
        <dbReference type="ARBA" id="ARBA00023136"/>
    </source>
</evidence>
<evidence type="ECO:0000313" key="9">
    <source>
        <dbReference type="Proteomes" id="UP000592180"/>
    </source>
</evidence>
<feature type="transmembrane region" description="Helical" evidence="6">
    <location>
        <begin position="166"/>
        <end position="184"/>
    </location>
</feature>
<keyword evidence="5 6" id="KW-0472">Membrane</keyword>
<gene>
    <name evidence="8" type="ORF">HNP38_001614</name>
</gene>
<keyword evidence="2" id="KW-1003">Cell membrane</keyword>
<feature type="transmembrane region" description="Helical" evidence="6">
    <location>
        <begin position="311"/>
        <end position="332"/>
    </location>
</feature>
<dbReference type="GO" id="GO:0022857">
    <property type="term" value="F:transmembrane transporter activity"/>
    <property type="evidence" value="ECO:0007669"/>
    <property type="project" value="InterPro"/>
</dbReference>
<proteinExistence type="predicted"/>
<dbReference type="Pfam" id="PF07690">
    <property type="entry name" value="MFS_1"/>
    <property type="match status" value="1"/>
</dbReference>
<dbReference type="PROSITE" id="PS50850">
    <property type="entry name" value="MFS"/>
    <property type="match status" value="1"/>
</dbReference>
<evidence type="ECO:0000256" key="1">
    <source>
        <dbReference type="ARBA" id="ARBA00004429"/>
    </source>
</evidence>
<dbReference type="RefSeq" id="WP_184187209.1">
    <property type="nucleotide sequence ID" value="NZ_JACHLE010000001.1"/>
</dbReference>
<evidence type="ECO:0000313" key="8">
    <source>
        <dbReference type="EMBL" id="MBB4806342.1"/>
    </source>
</evidence>
<feature type="transmembrane region" description="Helical" evidence="6">
    <location>
        <begin position="96"/>
        <end position="121"/>
    </location>
</feature>
<organism evidence="8 9">
    <name type="scientific">Chryseobacterium defluvii</name>
    <dbReference type="NCBI Taxonomy" id="160396"/>
    <lineage>
        <taxon>Bacteria</taxon>
        <taxon>Pseudomonadati</taxon>
        <taxon>Bacteroidota</taxon>
        <taxon>Flavobacteriia</taxon>
        <taxon>Flavobacteriales</taxon>
        <taxon>Weeksellaceae</taxon>
        <taxon>Chryseobacterium group</taxon>
        <taxon>Chryseobacterium</taxon>
    </lineage>
</organism>
<dbReference type="InterPro" id="IPR050375">
    <property type="entry name" value="MFS_TsgA-like"/>
</dbReference>
<dbReference type="GO" id="GO:0005886">
    <property type="term" value="C:plasma membrane"/>
    <property type="evidence" value="ECO:0007669"/>
    <property type="project" value="UniProtKB-SubCell"/>
</dbReference>
<dbReference type="InterPro" id="IPR020846">
    <property type="entry name" value="MFS_dom"/>
</dbReference>
<feature type="transmembrane region" description="Helical" evidence="6">
    <location>
        <begin position="381"/>
        <end position="400"/>
    </location>
</feature>
<keyword evidence="4 6" id="KW-1133">Transmembrane helix</keyword>